<gene>
    <name evidence="2" type="ORF">Salat_0839300</name>
</gene>
<dbReference type="AlphaFoldDB" id="A0AAE2CQG6"/>
<sequence>MGVGSGLMRGGRSEADYGPGEGSRLKVGNGPGTMPVQGGIGGAKVRLLGGPTNIGPPPGFPQLKPRNRPKIRPTVEDMFSIESGEADLNTELGLDCEERRRRR</sequence>
<dbReference type="Proteomes" id="UP001293254">
    <property type="component" value="Unassembled WGS sequence"/>
</dbReference>
<proteinExistence type="predicted"/>
<evidence type="ECO:0000313" key="3">
    <source>
        <dbReference type="Proteomes" id="UP001293254"/>
    </source>
</evidence>
<feature type="region of interest" description="Disordered" evidence="1">
    <location>
        <begin position="1"/>
        <end position="69"/>
    </location>
</feature>
<protein>
    <submittedName>
        <fullName evidence="2">Uncharacterized protein</fullName>
    </submittedName>
</protein>
<reference evidence="2" key="1">
    <citation type="submission" date="2020-06" db="EMBL/GenBank/DDBJ databases">
        <authorList>
            <person name="Li T."/>
            <person name="Hu X."/>
            <person name="Zhang T."/>
            <person name="Song X."/>
            <person name="Zhang H."/>
            <person name="Dai N."/>
            <person name="Sheng W."/>
            <person name="Hou X."/>
            <person name="Wei L."/>
        </authorList>
    </citation>
    <scope>NUCLEOTIDE SEQUENCE</scope>
    <source>
        <strain evidence="2">3651</strain>
        <tissue evidence="2">Leaf</tissue>
    </source>
</reference>
<dbReference type="EMBL" id="JACGWO010000003">
    <property type="protein sequence ID" value="KAK4430776.1"/>
    <property type="molecule type" value="Genomic_DNA"/>
</dbReference>
<comment type="caution">
    <text evidence="2">The sequence shown here is derived from an EMBL/GenBank/DDBJ whole genome shotgun (WGS) entry which is preliminary data.</text>
</comment>
<organism evidence="2 3">
    <name type="scientific">Sesamum alatum</name>
    <dbReference type="NCBI Taxonomy" id="300844"/>
    <lineage>
        <taxon>Eukaryota</taxon>
        <taxon>Viridiplantae</taxon>
        <taxon>Streptophyta</taxon>
        <taxon>Embryophyta</taxon>
        <taxon>Tracheophyta</taxon>
        <taxon>Spermatophyta</taxon>
        <taxon>Magnoliopsida</taxon>
        <taxon>eudicotyledons</taxon>
        <taxon>Gunneridae</taxon>
        <taxon>Pentapetalae</taxon>
        <taxon>asterids</taxon>
        <taxon>lamiids</taxon>
        <taxon>Lamiales</taxon>
        <taxon>Pedaliaceae</taxon>
        <taxon>Sesamum</taxon>
    </lineage>
</organism>
<accession>A0AAE2CQG6</accession>
<name>A0AAE2CQG6_9LAMI</name>
<evidence type="ECO:0000256" key="1">
    <source>
        <dbReference type="SAM" id="MobiDB-lite"/>
    </source>
</evidence>
<keyword evidence="3" id="KW-1185">Reference proteome</keyword>
<reference evidence="2" key="2">
    <citation type="journal article" date="2024" name="Plant">
        <title>Genomic evolution and insights into agronomic trait innovations of Sesamum species.</title>
        <authorList>
            <person name="Miao H."/>
            <person name="Wang L."/>
            <person name="Qu L."/>
            <person name="Liu H."/>
            <person name="Sun Y."/>
            <person name="Le M."/>
            <person name="Wang Q."/>
            <person name="Wei S."/>
            <person name="Zheng Y."/>
            <person name="Lin W."/>
            <person name="Duan Y."/>
            <person name="Cao H."/>
            <person name="Xiong S."/>
            <person name="Wang X."/>
            <person name="Wei L."/>
            <person name="Li C."/>
            <person name="Ma Q."/>
            <person name="Ju M."/>
            <person name="Zhao R."/>
            <person name="Li G."/>
            <person name="Mu C."/>
            <person name="Tian Q."/>
            <person name="Mei H."/>
            <person name="Zhang T."/>
            <person name="Gao T."/>
            <person name="Zhang H."/>
        </authorList>
    </citation>
    <scope>NUCLEOTIDE SEQUENCE</scope>
    <source>
        <strain evidence="2">3651</strain>
    </source>
</reference>
<evidence type="ECO:0000313" key="2">
    <source>
        <dbReference type="EMBL" id="KAK4430776.1"/>
    </source>
</evidence>